<accession>A0A9D4YWH8</accession>
<reference evidence="2" key="2">
    <citation type="submission" date="2020-11" db="EMBL/GenBank/DDBJ databases">
        <authorList>
            <person name="Cecchin M."/>
            <person name="Marcolungo L."/>
            <person name="Rossato M."/>
            <person name="Girolomoni L."/>
            <person name="Cosentino E."/>
            <person name="Cuine S."/>
            <person name="Li-Beisson Y."/>
            <person name="Delledonne M."/>
            <person name="Ballottari M."/>
        </authorList>
    </citation>
    <scope>NUCLEOTIDE SEQUENCE</scope>
    <source>
        <strain evidence="2">211/11P</strain>
        <tissue evidence="2">Whole cell</tissue>
    </source>
</reference>
<feature type="compositionally biased region" description="Low complexity" evidence="1">
    <location>
        <begin position="19"/>
        <end position="32"/>
    </location>
</feature>
<sequence>MRCKSNFRVAGMERADVQPEAALETAAPPTLERQQEQQRSQAPSYISPRDPRLQLSGQEWLCSPCYDQAYRQLQQKRQPKAAEEESSSGSGSAGGEESEEGSDTPALHRAPPGSQQQAALCSRPCLALLLSRAAQQT</sequence>
<dbReference type="Proteomes" id="UP001055712">
    <property type="component" value="Unassembled WGS sequence"/>
</dbReference>
<feature type="region of interest" description="Disordered" evidence="1">
    <location>
        <begin position="73"/>
        <end position="118"/>
    </location>
</feature>
<keyword evidence="3" id="KW-1185">Reference proteome</keyword>
<dbReference type="AlphaFoldDB" id="A0A9D4YWH8"/>
<protein>
    <submittedName>
        <fullName evidence="2">Uncharacterized protein</fullName>
    </submittedName>
</protein>
<gene>
    <name evidence="2" type="ORF">D9Q98_004926</name>
</gene>
<feature type="region of interest" description="Disordered" evidence="1">
    <location>
        <begin position="1"/>
        <end position="51"/>
    </location>
</feature>
<evidence type="ECO:0000313" key="2">
    <source>
        <dbReference type="EMBL" id="KAI3430331.1"/>
    </source>
</evidence>
<reference evidence="2" key="1">
    <citation type="journal article" date="2019" name="Plant J.">
        <title>Chlorella vulgaris genome assembly and annotation reveals the molecular basis for metabolic acclimation to high light conditions.</title>
        <authorList>
            <person name="Cecchin M."/>
            <person name="Marcolungo L."/>
            <person name="Rossato M."/>
            <person name="Girolomoni L."/>
            <person name="Cosentino E."/>
            <person name="Cuine S."/>
            <person name="Li-Beisson Y."/>
            <person name="Delledonne M."/>
            <person name="Ballottari M."/>
        </authorList>
    </citation>
    <scope>NUCLEOTIDE SEQUENCE</scope>
    <source>
        <strain evidence="2">211/11P</strain>
    </source>
</reference>
<comment type="caution">
    <text evidence="2">The sequence shown here is derived from an EMBL/GenBank/DDBJ whole genome shotgun (WGS) entry which is preliminary data.</text>
</comment>
<organism evidence="2 3">
    <name type="scientific">Chlorella vulgaris</name>
    <name type="common">Green alga</name>
    <dbReference type="NCBI Taxonomy" id="3077"/>
    <lineage>
        <taxon>Eukaryota</taxon>
        <taxon>Viridiplantae</taxon>
        <taxon>Chlorophyta</taxon>
        <taxon>core chlorophytes</taxon>
        <taxon>Trebouxiophyceae</taxon>
        <taxon>Chlorellales</taxon>
        <taxon>Chlorellaceae</taxon>
        <taxon>Chlorella clade</taxon>
        <taxon>Chlorella</taxon>
    </lineage>
</organism>
<evidence type="ECO:0000313" key="3">
    <source>
        <dbReference type="Proteomes" id="UP001055712"/>
    </source>
</evidence>
<evidence type="ECO:0000256" key="1">
    <source>
        <dbReference type="SAM" id="MobiDB-lite"/>
    </source>
</evidence>
<name>A0A9D4YWH8_CHLVU</name>
<dbReference type="EMBL" id="SIDB01000007">
    <property type="protein sequence ID" value="KAI3430331.1"/>
    <property type="molecule type" value="Genomic_DNA"/>
</dbReference>
<proteinExistence type="predicted"/>